<evidence type="ECO:0000313" key="2">
    <source>
        <dbReference type="Proteomes" id="UP000275401"/>
    </source>
</evidence>
<name>A0A3M8X8Z0_9ACTN</name>
<dbReference type="Pfam" id="PF00300">
    <property type="entry name" value="His_Phos_1"/>
    <property type="match status" value="1"/>
</dbReference>
<dbReference type="AlphaFoldDB" id="A0A3M8X8Z0"/>
<accession>A0A3M8X8Z0</accession>
<dbReference type="EMBL" id="RIBZ01000015">
    <property type="protein sequence ID" value="RNG38832.1"/>
    <property type="molecule type" value="Genomic_DNA"/>
</dbReference>
<dbReference type="Proteomes" id="UP000275401">
    <property type="component" value="Unassembled WGS sequence"/>
</dbReference>
<gene>
    <name evidence="1" type="ORF">EEJ42_00520</name>
</gene>
<evidence type="ECO:0000313" key="1">
    <source>
        <dbReference type="EMBL" id="RNG38832.1"/>
    </source>
</evidence>
<organism evidence="1 2">
    <name type="scientific">Streptomyces botrytidirepellens</name>
    <dbReference type="NCBI Taxonomy" id="2486417"/>
    <lineage>
        <taxon>Bacteria</taxon>
        <taxon>Bacillati</taxon>
        <taxon>Actinomycetota</taxon>
        <taxon>Actinomycetes</taxon>
        <taxon>Kitasatosporales</taxon>
        <taxon>Streptomycetaceae</taxon>
        <taxon>Streptomyces</taxon>
    </lineage>
</organism>
<proteinExistence type="predicted"/>
<dbReference type="InterPro" id="IPR013078">
    <property type="entry name" value="His_Pase_superF_clade-1"/>
</dbReference>
<dbReference type="InterPro" id="IPR029033">
    <property type="entry name" value="His_PPase_superfam"/>
</dbReference>
<keyword evidence="2" id="KW-1185">Reference proteome</keyword>
<sequence length="193" mass="20998">MTFRLTLVAAASTSSRLGERFGDDRPLDPAGRRAAERAAPGLLPLAAAELRYCSPSPRSRETGLALGFTPLVQLALRDWDMGRWGGRTLTDVMAREPRAVDVWLADPRSAPHGGESLLAFITRVGVWLDTRPVEEHAKMLAVADPGVIRAALMYAIKAPPHCYWNVDVTPLSTVTLTGRAGQWRLRVEGEAAC</sequence>
<dbReference type="RefSeq" id="WP_123098062.1">
    <property type="nucleotide sequence ID" value="NZ_RIBZ01000015.1"/>
</dbReference>
<dbReference type="Gene3D" id="3.40.50.1240">
    <property type="entry name" value="Phosphoglycerate mutase-like"/>
    <property type="match status" value="1"/>
</dbReference>
<reference evidence="1 2" key="1">
    <citation type="submission" date="2018-11" db="EMBL/GenBank/DDBJ databases">
        <title>The Potential of Streptomyces as Biocontrol Agents against the Tomato grey mould, Botrytis cinerea (Gray mold) Frontiers in Microbiology.</title>
        <authorList>
            <person name="Li D."/>
        </authorList>
    </citation>
    <scope>NUCLEOTIDE SEQUENCE [LARGE SCALE GENOMIC DNA]</scope>
    <source>
        <strain evidence="1 2">NEAU-LD23</strain>
    </source>
</reference>
<dbReference type="SUPFAM" id="SSF53254">
    <property type="entry name" value="Phosphoglycerate mutase-like"/>
    <property type="match status" value="1"/>
</dbReference>
<comment type="caution">
    <text evidence="1">The sequence shown here is derived from an EMBL/GenBank/DDBJ whole genome shotgun (WGS) entry which is preliminary data.</text>
</comment>
<dbReference type="SMART" id="SM00855">
    <property type="entry name" value="PGAM"/>
    <property type="match status" value="1"/>
</dbReference>
<protein>
    <submittedName>
        <fullName evidence="1">Histidine phosphatase family protein</fullName>
    </submittedName>
</protein>